<evidence type="ECO:0000313" key="1">
    <source>
        <dbReference type="EMBL" id="KAF9648773.1"/>
    </source>
</evidence>
<organism evidence="1 2">
    <name type="scientific">Thelephora ganbajun</name>
    <name type="common">Ganba fungus</name>
    <dbReference type="NCBI Taxonomy" id="370292"/>
    <lineage>
        <taxon>Eukaryota</taxon>
        <taxon>Fungi</taxon>
        <taxon>Dikarya</taxon>
        <taxon>Basidiomycota</taxon>
        <taxon>Agaricomycotina</taxon>
        <taxon>Agaricomycetes</taxon>
        <taxon>Thelephorales</taxon>
        <taxon>Thelephoraceae</taxon>
        <taxon>Thelephora</taxon>
    </lineage>
</organism>
<name>A0ACB6ZHF9_THEGA</name>
<reference evidence="1" key="1">
    <citation type="submission" date="2019-10" db="EMBL/GenBank/DDBJ databases">
        <authorList>
            <consortium name="DOE Joint Genome Institute"/>
            <person name="Kuo A."/>
            <person name="Miyauchi S."/>
            <person name="Kiss E."/>
            <person name="Drula E."/>
            <person name="Kohler A."/>
            <person name="Sanchez-Garcia M."/>
            <person name="Andreopoulos B."/>
            <person name="Barry K.W."/>
            <person name="Bonito G."/>
            <person name="Buee M."/>
            <person name="Carver A."/>
            <person name="Chen C."/>
            <person name="Cichocki N."/>
            <person name="Clum A."/>
            <person name="Culley D."/>
            <person name="Crous P.W."/>
            <person name="Fauchery L."/>
            <person name="Girlanda M."/>
            <person name="Hayes R."/>
            <person name="Keri Z."/>
            <person name="Labutti K."/>
            <person name="Lipzen A."/>
            <person name="Lombard V."/>
            <person name="Magnuson J."/>
            <person name="Maillard F."/>
            <person name="Morin E."/>
            <person name="Murat C."/>
            <person name="Nolan M."/>
            <person name="Ohm R."/>
            <person name="Pangilinan J."/>
            <person name="Pereira M."/>
            <person name="Perotto S."/>
            <person name="Peter M."/>
            <person name="Riley R."/>
            <person name="Sitrit Y."/>
            <person name="Stielow B."/>
            <person name="Szollosi G."/>
            <person name="Zifcakova L."/>
            <person name="Stursova M."/>
            <person name="Spatafora J.W."/>
            <person name="Tedersoo L."/>
            <person name="Vaario L.-M."/>
            <person name="Yamada A."/>
            <person name="Yan M."/>
            <person name="Wang P."/>
            <person name="Xu J."/>
            <person name="Bruns T."/>
            <person name="Baldrian P."/>
            <person name="Vilgalys R."/>
            <person name="Henrissat B."/>
            <person name="Grigoriev I.V."/>
            <person name="Hibbett D."/>
            <person name="Nagy L.G."/>
            <person name="Martin F.M."/>
        </authorList>
    </citation>
    <scope>NUCLEOTIDE SEQUENCE</scope>
    <source>
        <strain evidence="1">P2</strain>
    </source>
</reference>
<protein>
    <submittedName>
        <fullName evidence="1">Uncharacterized protein</fullName>
    </submittedName>
</protein>
<comment type="caution">
    <text evidence="1">The sequence shown here is derived from an EMBL/GenBank/DDBJ whole genome shotgun (WGS) entry which is preliminary data.</text>
</comment>
<evidence type="ECO:0000313" key="2">
    <source>
        <dbReference type="Proteomes" id="UP000886501"/>
    </source>
</evidence>
<dbReference type="EMBL" id="MU118008">
    <property type="protein sequence ID" value="KAF9648773.1"/>
    <property type="molecule type" value="Genomic_DNA"/>
</dbReference>
<dbReference type="Proteomes" id="UP000886501">
    <property type="component" value="Unassembled WGS sequence"/>
</dbReference>
<reference evidence="1" key="2">
    <citation type="journal article" date="2020" name="Nat. Commun.">
        <title>Large-scale genome sequencing of mycorrhizal fungi provides insights into the early evolution of symbiotic traits.</title>
        <authorList>
            <person name="Miyauchi S."/>
            <person name="Kiss E."/>
            <person name="Kuo A."/>
            <person name="Drula E."/>
            <person name="Kohler A."/>
            <person name="Sanchez-Garcia M."/>
            <person name="Morin E."/>
            <person name="Andreopoulos B."/>
            <person name="Barry K.W."/>
            <person name="Bonito G."/>
            <person name="Buee M."/>
            <person name="Carver A."/>
            <person name="Chen C."/>
            <person name="Cichocki N."/>
            <person name="Clum A."/>
            <person name="Culley D."/>
            <person name="Crous P.W."/>
            <person name="Fauchery L."/>
            <person name="Girlanda M."/>
            <person name="Hayes R.D."/>
            <person name="Keri Z."/>
            <person name="LaButti K."/>
            <person name="Lipzen A."/>
            <person name="Lombard V."/>
            <person name="Magnuson J."/>
            <person name="Maillard F."/>
            <person name="Murat C."/>
            <person name="Nolan M."/>
            <person name="Ohm R.A."/>
            <person name="Pangilinan J."/>
            <person name="Pereira M.F."/>
            <person name="Perotto S."/>
            <person name="Peter M."/>
            <person name="Pfister S."/>
            <person name="Riley R."/>
            <person name="Sitrit Y."/>
            <person name="Stielow J.B."/>
            <person name="Szollosi G."/>
            <person name="Zifcakova L."/>
            <person name="Stursova M."/>
            <person name="Spatafora J.W."/>
            <person name="Tedersoo L."/>
            <person name="Vaario L.M."/>
            <person name="Yamada A."/>
            <person name="Yan M."/>
            <person name="Wang P."/>
            <person name="Xu J."/>
            <person name="Bruns T."/>
            <person name="Baldrian P."/>
            <person name="Vilgalys R."/>
            <person name="Dunand C."/>
            <person name="Henrissat B."/>
            <person name="Grigoriev I.V."/>
            <person name="Hibbett D."/>
            <person name="Nagy L.G."/>
            <person name="Martin F.M."/>
        </authorList>
    </citation>
    <scope>NUCLEOTIDE SEQUENCE</scope>
    <source>
        <strain evidence="1">P2</strain>
    </source>
</reference>
<sequence length="91" mass="9848">MGMHNWLVTPLILSGASSVPRTESRSSALGPRIRRAVGLGETLTRSHATLLRLVRGALNYLLLMVAILITMIATTQPSSDIRGRCDFGSSR</sequence>
<accession>A0ACB6ZHF9</accession>
<keyword evidence="2" id="KW-1185">Reference proteome</keyword>
<gene>
    <name evidence="1" type="ORF">BDM02DRAFT_2074485</name>
</gene>
<proteinExistence type="predicted"/>